<gene>
    <name evidence="1" type="ordered locus">Mfla_2713</name>
</gene>
<dbReference type="EMBL" id="CP000284">
    <property type="protein sequence ID" value="ABE50976.1"/>
    <property type="molecule type" value="Genomic_DNA"/>
</dbReference>
<reference evidence="1 2" key="1">
    <citation type="submission" date="2006-03" db="EMBL/GenBank/DDBJ databases">
        <title>Complete sequence of Methylobacillus flagellatus KT.</title>
        <authorList>
            <consortium name="US DOE Joint Genome Institute"/>
            <person name="Copeland A."/>
            <person name="Lucas S."/>
            <person name="Lapidus A."/>
            <person name="Barry K."/>
            <person name="Detter J.C."/>
            <person name="Glavina del Rio T."/>
            <person name="Hammon N."/>
            <person name="Israni S."/>
            <person name="Dalin E."/>
            <person name="Tice H."/>
            <person name="Pitluck S."/>
            <person name="Brettin T."/>
            <person name="Bruce D."/>
            <person name="Han C."/>
            <person name="Tapia R."/>
            <person name="Saunders E."/>
            <person name="Gilna P."/>
            <person name="Schmutz J."/>
            <person name="Larimer F."/>
            <person name="Land M."/>
            <person name="Kyrpides N."/>
            <person name="Anderson I."/>
            <person name="Richardson P."/>
        </authorList>
    </citation>
    <scope>NUCLEOTIDE SEQUENCE [LARGE SCALE GENOMIC DNA]</scope>
    <source>
        <strain evidence="2">KT / ATCC 51484 / DSM 6875</strain>
    </source>
</reference>
<protein>
    <submittedName>
        <fullName evidence="1">Uncharacterized protein</fullName>
    </submittedName>
</protein>
<dbReference type="HOGENOM" id="CLU_140195_0_0_4"/>
<dbReference type="KEGG" id="mfa:Mfla_2713"/>
<proteinExistence type="predicted"/>
<accession>Q1GXR1</accession>
<evidence type="ECO:0000313" key="2">
    <source>
        <dbReference type="Proteomes" id="UP000002440"/>
    </source>
</evidence>
<sequence>MASKIRKNWKRIRPSSLPHAMELCLDHAREKLNRSVDSVADLMGVTNKWNLYKWVQGGSLPTRLIPPFEAACGINFISIWLATSANKLLIDIPTGKRISQTTLAELQQNFSQAFMHLSNFYEQQTDLEDTLFALQLTMGDIGWHHANVSTYAQPELDFSEE</sequence>
<name>Q1GXR1_METFK</name>
<dbReference type="Proteomes" id="UP000002440">
    <property type="component" value="Chromosome"/>
</dbReference>
<organism evidence="1 2">
    <name type="scientific">Methylobacillus flagellatus (strain ATCC 51484 / DSM 6875 / VKM B-1610 / KT)</name>
    <dbReference type="NCBI Taxonomy" id="265072"/>
    <lineage>
        <taxon>Bacteria</taxon>
        <taxon>Pseudomonadati</taxon>
        <taxon>Pseudomonadota</taxon>
        <taxon>Betaproteobacteria</taxon>
        <taxon>Nitrosomonadales</taxon>
        <taxon>Methylophilaceae</taxon>
        <taxon>Methylobacillus</taxon>
    </lineage>
</organism>
<dbReference type="AlphaFoldDB" id="Q1GXR1"/>
<evidence type="ECO:0000313" key="1">
    <source>
        <dbReference type="EMBL" id="ABE50976.1"/>
    </source>
</evidence>
<dbReference type="OrthoDB" id="8563563at2"/>
<keyword evidence="2" id="KW-1185">Reference proteome</keyword>
<dbReference type="RefSeq" id="WP_011480929.1">
    <property type="nucleotide sequence ID" value="NC_007947.1"/>
</dbReference>
<dbReference type="eggNOG" id="ENOG5030CP8">
    <property type="taxonomic scope" value="Bacteria"/>
</dbReference>
<dbReference type="STRING" id="265072.Mfla_2713"/>